<gene>
    <name evidence="5" type="ORF">RR46_10908</name>
</gene>
<dbReference type="GO" id="GO:0042302">
    <property type="term" value="F:structural constituent of cuticle"/>
    <property type="evidence" value="ECO:0007669"/>
    <property type="project" value="UniProtKB-UniRule"/>
</dbReference>
<keyword evidence="1 3" id="KW-0193">Cuticle</keyword>
<dbReference type="GO" id="GO:0005615">
    <property type="term" value="C:extracellular space"/>
    <property type="evidence" value="ECO:0007669"/>
    <property type="project" value="TreeGrafter"/>
</dbReference>
<protein>
    <submittedName>
        <fullName evidence="5">Cuticle protein 19</fullName>
    </submittedName>
</protein>
<feature type="region of interest" description="Disordered" evidence="4">
    <location>
        <begin position="381"/>
        <end position="403"/>
    </location>
</feature>
<dbReference type="InterPro" id="IPR000618">
    <property type="entry name" value="Insect_cuticle"/>
</dbReference>
<dbReference type="PANTHER" id="PTHR12236">
    <property type="entry name" value="STRUCTURAL CONTITUENT OF CUTICLE"/>
    <property type="match status" value="1"/>
</dbReference>
<dbReference type="EMBL" id="KQ459586">
    <property type="protein sequence ID" value="KPI97787.1"/>
    <property type="molecule type" value="Genomic_DNA"/>
</dbReference>
<dbReference type="Proteomes" id="UP000053268">
    <property type="component" value="Unassembled WGS sequence"/>
</dbReference>
<dbReference type="PROSITE" id="PS00233">
    <property type="entry name" value="CHIT_BIND_RR_1"/>
    <property type="match status" value="2"/>
</dbReference>
<keyword evidence="6" id="KW-1185">Reference proteome</keyword>
<dbReference type="InterPro" id="IPR051217">
    <property type="entry name" value="Insect_Cuticle_Struc_Prot"/>
</dbReference>
<keyword evidence="2" id="KW-0732">Signal</keyword>
<dbReference type="PANTHER" id="PTHR12236:SF95">
    <property type="entry name" value="CUTICULAR PROTEIN 76BD, ISOFORM C-RELATED"/>
    <property type="match status" value="1"/>
</dbReference>
<dbReference type="PROSITE" id="PS51155">
    <property type="entry name" value="CHIT_BIND_RR_2"/>
    <property type="match status" value="2"/>
</dbReference>
<dbReference type="STRING" id="66420.A0A194PWU0"/>
<accession>A0A194PWU0</accession>
<name>A0A194PWU0_PAPXU</name>
<sequence length="444" mass="49714">MLSLLFCLSVTSAVLVDPNHDRQEYYSTGNPKGWQYFKQYHPPSSPVLFTADTHVYPKYEFEYAVSDKRTGDHKHHYETRDGNKVCGEYSLVEPDGSLRKVQYNADHHNGFNAVVSKTVHKHGDHAFSIFGHTQHFMPLGQGVKINKFFPKKGYSPYNPIEINKNLDNTATQTIEEIEVPAFESKNTSTVSDVTEKYEPTNVPILETSTKASNYELPIIKMEAVEGPLVQVLPTEISTTTNSIPDKDAESAYAYKYSEKNEDYSLSGNNSTDEDTIVKEHYPDSEVASSYYSRIYYIVIACAVMTACRAGLLHHGPAVSHNIVHHEQSIQHEVPVHYSAATAPASHGYYAAPAIHAAPAHAAASHDDHYVDEYAHPKYGYSYSVEDPHTGDHKSQHEERDGDVVKGEYSLLQPDGSFRKVTYTADHHNGFNAVVHNSPPVIHHH</sequence>
<proteinExistence type="predicted"/>
<reference evidence="5 6" key="1">
    <citation type="journal article" date="2015" name="Nat. Commun.">
        <title>Outbred genome sequencing and CRISPR/Cas9 gene editing in butterflies.</title>
        <authorList>
            <person name="Li X."/>
            <person name="Fan D."/>
            <person name="Zhang W."/>
            <person name="Liu G."/>
            <person name="Zhang L."/>
            <person name="Zhao L."/>
            <person name="Fang X."/>
            <person name="Chen L."/>
            <person name="Dong Y."/>
            <person name="Chen Y."/>
            <person name="Ding Y."/>
            <person name="Zhao R."/>
            <person name="Feng M."/>
            <person name="Zhu Y."/>
            <person name="Feng Y."/>
            <person name="Jiang X."/>
            <person name="Zhu D."/>
            <person name="Xiang H."/>
            <person name="Feng X."/>
            <person name="Li S."/>
            <person name="Wang J."/>
            <person name="Zhang G."/>
            <person name="Kronforst M.R."/>
            <person name="Wang W."/>
        </authorList>
    </citation>
    <scope>NUCLEOTIDE SEQUENCE [LARGE SCALE GENOMIC DNA]</scope>
    <source>
        <strain evidence="5">Ya'a_city_454_Px</strain>
        <tissue evidence="5">Whole body</tissue>
    </source>
</reference>
<evidence type="ECO:0000256" key="2">
    <source>
        <dbReference type="ARBA" id="ARBA00022729"/>
    </source>
</evidence>
<dbReference type="InterPro" id="IPR031311">
    <property type="entry name" value="CHIT_BIND_RR_consensus"/>
</dbReference>
<dbReference type="PRINTS" id="PR00947">
    <property type="entry name" value="CUTICLE"/>
</dbReference>
<dbReference type="GO" id="GO:0031012">
    <property type="term" value="C:extracellular matrix"/>
    <property type="evidence" value="ECO:0007669"/>
    <property type="project" value="TreeGrafter"/>
</dbReference>
<evidence type="ECO:0000256" key="3">
    <source>
        <dbReference type="PROSITE-ProRule" id="PRU00497"/>
    </source>
</evidence>
<evidence type="ECO:0000256" key="1">
    <source>
        <dbReference type="ARBA" id="ARBA00022460"/>
    </source>
</evidence>
<evidence type="ECO:0000313" key="5">
    <source>
        <dbReference type="EMBL" id="KPI97787.1"/>
    </source>
</evidence>
<feature type="compositionally biased region" description="Basic and acidic residues" evidence="4">
    <location>
        <begin position="385"/>
        <end position="403"/>
    </location>
</feature>
<dbReference type="AlphaFoldDB" id="A0A194PWU0"/>
<dbReference type="Pfam" id="PF00379">
    <property type="entry name" value="Chitin_bind_4"/>
    <property type="match status" value="2"/>
</dbReference>
<evidence type="ECO:0000313" key="6">
    <source>
        <dbReference type="Proteomes" id="UP000053268"/>
    </source>
</evidence>
<evidence type="ECO:0000256" key="4">
    <source>
        <dbReference type="SAM" id="MobiDB-lite"/>
    </source>
</evidence>
<organism evidence="5 6">
    <name type="scientific">Papilio xuthus</name>
    <name type="common">Asian swallowtail butterfly</name>
    <dbReference type="NCBI Taxonomy" id="66420"/>
    <lineage>
        <taxon>Eukaryota</taxon>
        <taxon>Metazoa</taxon>
        <taxon>Ecdysozoa</taxon>
        <taxon>Arthropoda</taxon>
        <taxon>Hexapoda</taxon>
        <taxon>Insecta</taxon>
        <taxon>Pterygota</taxon>
        <taxon>Neoptera</taxon>
        <taxon>Endopterygota</taxon>
        <taxon>Lepidoptera</taxon>
        <taxon>Glossata</taxon>
        <taxon>Ditrysia</taxon>
        <taxon>Papilionoidea</taxon>
        <taxon>Papilionidae</taxon>
        <taxon>Papilioninae</taxon>
        <taxon>Papilio</taxon>
    </lineage>
</organism>